<feature type="domain" description="HD/PDEase" evidence="2">
    <location>
        <begin position="474"/>
        <end position="632"/>
    </location>
</feature>
<dbReference type="AlphaFoldDB" id="A0A386H5P7"/>
<dbReference type="EMBL" id="CP032416">
    <property type="protein sequence ID" value="AYD40976.1"/>
    <property type="molecule type" value="Genomic_DNA"/>
</dbReference>
<dbReference type="SUPFAM" id="SSF109604">
    <property type="entry name" value="HD-domain/PDEase-like"/>
    <property type="match status" value="1"/>
</dbReference>
<feature type="transmembrane region" description="Helical" evidence="1">
    <location>
        <begin position="394"/>
        <end position="413"/>
    </location>
</feature>
<keyword evidence="1" id="KW-0812">Transmembrane</keyword>
<dbReference type="InterPro" id="IPR003607">
    <property type="entry name" value="HD/PDEase_dom"/>
</dbReference>
<dbReference type="NCBIfam" id="TIGR00277">
    <property type="entry name" value="HDIG"/>
    <property type="match status" value="1"/>
</dbReference>
<evidence type="ECO:0000313" key="4">
    <source>
        <dbReference type="Proteomes" id="UP000266301"/>
    </source>
</evidence>
<dbReference type="InterPro" id="IPR011621">
    <property type="entry name" value="Metal-dep_PHydrolase_7TM_intra"/>
</dbReference>
<evidence type="ECO:0000259" key="2">
    <source>
        <dbReference type="SMART" id="SM00471"/>
    </source>
</evidence>
<protein>
    <submittedName>
        <fullName evidence="3">HDIG domain-containing protein</fullName>
    </submittedName>
</protein>
<dbReference type="CDD" id="cd00077">
    <property type="entry name" value="HDc"/>
    <property type="match status" value="1"/>
</dbReference>
<accession>A0A386H5P7</accession>
<feature type="transmembrane region" description="Helical" evidence="1">
    <location>
        <begin position="425"/>
        <end position="445"/>
    </location>
</feature>
<evidence type="ECO:0000313" key="3">
    <source>
        <dbReference type="EMBL" id="AYD40976.1"/>
    </source>
</evidence>
<dbReference type="KEGG" id="cfer:D4Z93_10770"/>
<dbReference type="Gene3D" id="1.10.3210.10">
    <property type="entry name" value="Hypothetical protein af1432"/>
    <property type="match status" value="1"/>
</dbReference>
<feature type="transmembrane region" description="Helical" evidence="1">
    <location>
        <begin position="302"/>
        <end position="320"/>
    </location>
</feature>
<dbReference type="Pfam" id="PF07698">
    <property type="entry name" value="7TM-7TMR_HD"/>
    <property type="match status" value="1"/>
</dbReference>
<dbReference type="PANTHER" id="PTHR36442:SF1">
    <property type="entry name" value="CYCLIC-DI-AMP PHOSPHODIESTERASE PGPH"/>
    <property type="match status" value="1"/>
</dbReference>
<keyword evidence="1" id="KW-0472">Membrane</keyword>
<gene>
    <name evidence="3" type="ORF">D4Z93_10770</name>
</gene>
<dbReference type="InterPro" id="IPR052722">
    <property type="entry name" value="PgpH_phosphodiesterase"/>
</dbReference>
<dbReference type="Pfam" id="PF07697">
    <property type="entry name" value="7TMR-HDED"/>
    <property type="match status" value="1"/>
</dbReference>
<dbReference type="Proteomes" id="UP000266301">
    <property type="component" value="Chromosome"/>
</dbReference>
<organism evidence="3 4">
    <name type="scientific">Clostridium fermenticellae</name>
    <dbReference type="NCBI Taxonomy" id="2068654"/>
    <lineage>
        <taxon>Bacteria</taxon>
        <taxon>Bacillati</taxon>
        <taxon>Bacillota</taxon>
        <taxon>Clostridia</taxon>
        <taxon>Eubacteriales</taxon>
        <taxon>Clostridiaceae</taxon>
        <taxon>Clostridium</taxon>
    </lineage>
</organism>
<dbReference type="OrthoDB" id="9806952at2"/>
<keyword evidence="4" id="KW-1185">Reference proteome</keyword>
<name>A0A386H5P7_9CLOT</name>
<feature type="transmembrane region" description="Helical" evidence="1">
    <location>
        <begin position="326"/>
        <end position="342"/>
    </location>
</feature>
<dbReference type="Pfam" id="PF01966">
    <property type="entry name" value="HD"/>
    <property type="match status" value="1"/>
</dbReference>
<keyword evidence="1" id="KW-1133">Transmembrane helix</keyword>
<dbReference type="InterPro" id="IPR006674">
    <property type="entry name" value="HD_domain"/>
</dbReference>
<dbReference type="PANTHER" id="PTHR36442">
    <property type="entry name" value="CYCLIC-DI-AMP PHOSPHODIESTERASE PGPH"/>
    <property type="match status" value="1"/>
</dbReference>
<sequence length="705" mass="80289">MINLSLKKIFGKQKINRILIFFITFLFIYSVLATSIVIKKYNLKEGDIAKLDIKAPREVKDEFSTESKIQQALNSVPLQYNKKIEVKNEVLDKISVFFSEINQLQSDQGNDNDKVKKLKSNADISLSDEDYSTLIKSNKDDLKTVQDFLSEVMADIYDNNNISDSSQKDNQEDIKKVQESILLKVNESKLPKNLKNVSLNLGYSLITPNFFYDKDKTENLKRDAAHKVQPVMIKKDQIIVKEGEPITKYQIETLQNLGLLNDNSHSELNIYIFLCIFTALIMFIEWMYIYKYYNKIYNNTNTLIMMSVLSCISILLARSVSVVSPFLIPLACIPMVFSLLVNDRVSLIINILNSMLISCVVDFNVEITLLAVLNAIVGSVVLKKMQQRNDILYSSMYIAIINSVFTFSTGFLLSNNSSDIFQKTLFAAVASILSGILTIGLLPFFENIFDVVTTIKLLELSNPNNPLLKRLLMEAPGTYHHSILVGNLAEIAAEEIGGNPVLARVSAYYHDVGKVKRPYFFKENQHGKENPHNKITPNLSALIIISHVKDGDELAKEYNVPGIIRDIIRQHHGTSLVKYFYITAKNSSERPDCVNEENFRYEGPIPQTKEAGIIMLADEVEAAVRSINEPTKCKIEEMVNNIIKNTLNEGELDECDLTLKDIAKIRKAFLRVLDGIYHHRIEYPVDKWKKAKNKKIEPYDKIKNY</sequence>
<reference evidence="3 4" key="1">
    <citation type="journal article" date="2019" name="Int. J. Syst. Evol. Microbiol.">
        <title>Clostridium fermenticellae sp. nov., isolated from the mud in a fermentation cellar for the production of the Chinese liquor, baijiu.</title>
        <authorList>
            <person name="Xu P.X."/>
            <person name="Chai L.J."/>
            <person name="Qiu T."/>
            <person name="Zhang X.J."/>
            <person name="Lu Z.M."/>
            <person name="Xiao C."/>
            <person name="Wang S.T."/>
            <person name="Shen C.H."/>
            <person name="Shi J.S."/>
            <person name="Xu Z.H."/>
        </authorList>
    </citation>
    <scope>NUCLEOTIDE SEQUENCE [LARGE SCALE GENOMIC DNA]</scope>
    <source>
        <strain evidence="3 4">JN500901</strain>
    </source>
</reference>
<feature type="transmembrane region" description="Helical" evidence="1">
    <location>
        <begin position="363"/>
        <end position="382"/>
    </location>
</feature>
<evidence type="ECO:0000256" key="1">
    <source>
        <dbReference type="SAM" id="Phobius"/>
    </source>
</evidence>
<dbReference type="SMART" id="SM00471">
    <property type="entry name" value="HDc"/>
    <property type="match status" value="1"/>
</dbReference>
<feature type="transmembrane region" description="Helical" evidence="1">
    <location>
        <begin position="270"/>
        <end position="290"/>
    </location>
</feature>
<dbReference type="InterPro" id="IPR011624">
    <property type="entry name" value="Metal-dep_PHydrolase_7TM_extra"/>
</dbReference>
<dbReference type="RefSeq" id="WP_119973440.1">
    <property type="nucleotide sequence ID" value="NZ_CP032416.1"/>
</dbReference>
<proteinExistence type="predicted"/>
<dbReference type="InterPro" id="IPR006675">
    <property type="entry name" value="HDIG_dom"/>
</dbReference>